<reference evidence="2 3" key="1">
    <citation type="submission" date="2024-05" db="EMBL/GenBank/DDBJ databases">
        <title>A draft genome resource for the thread blight pathogen Marasmius tenuissimus strain MS-2.</title>
        <authorList>
            <person name="Yulfo-Soto G.E."/>
            <person name="Baruah I.K."/>
            <person name="Amoako-Attah I."/>
            <person name="Bukari Y."/>
            <person name="Meinhardt L.W."/>
            <person name="Bailey B.A."/>
            <person name="Cohen S.P."/>
        </authorList>
    </citation>
    <scope>NUCLEOTIDE SEQUENCE [LARGE SCALE GENOMIC DNA]</scope>
    <source>
        <strain evidence="2 3">MS-2</strain>
    </source>
</reference>
<dbReference type="EMBL" id="JBBXMP010000124">
    <property type="protein sequence ID" value="KAL0061749.1"/>
    <property type="molecule type" value="Genomic_DNA"/>
</dbReference>
<name>A0ABR2ZLE2_9AGAR</name>
<dbReference type="InterPro" id="IPR001810">
    <property type="entry name" value="F-box_dom"/>
</dbReference>
<dbReference type="Gene3D" id="1.20.1280.50">
    <property type="match status" value="1"/>
</dbReference>
<gene>
    <name evidence="2" type="ORF">AAF712_011422</name>
</gene>
<evidence type="ECO:0000259" key="1">
    <source>
        <dbReference type="Pfam" id="PF12937"/>
    </source>
</evidence>
<keyword evidence="3" id="KW-1185">Reference proteome</keyword>
<evidence type="ECO:0000313" key="3">
    <source>
        <dbReference type="Proteomes" id="UP001437256"/>
    </source>
</evidence>
<accession>A0ABR2ZLE2</accession>
<evidence type="ECO:0000313" key="2">
    <source>
        <dbReference type="EMBL" id="KAL0061749.1"/>
    </source>
</evidence>
<dbReference type="Pfam" id="PF12937">
    <property type="entry name" value="F-box-like"/>
    <property type="match status" value="1"/>
</dbReference>
<protein>
    <recommendedName>
        <fullName evidence="1">F-box domain-containing protein</fullName>
    </recommendedName>
</protein>
<sequence length="544" mass="61633">MAVSRLLSFQNHNSESKALNHPIHGLPNELLILIFKLTIESESARLSYISPSSTSTPSQSKPLVLAFVCRRWRSIILAIPDLWSHITITSVHEPRRFQRPLSIHLERSRGASNGTQLTIRNDTVGSWNDTLAVLRLVALYSRELRSLKTRVLTSEMWDILQLSSPLDSLCFPIPRSTSQLNTLNDSFRRSPLALASLRELAFPAADDIMVRGTLNCDLVSRLSGLPWNQITSLEFATDRVDNFLTFLPALRHLGIELVPTRHVRSEALVPIEIELGISSLKMSLAWEWALSHTVVMDFFSNLSCPELHRLEIEHFGYQQKRVVHGIGLREKLETFVDGLEAFMARSKCSEALTHLVLTKVPLHDDGFVRVLRATCGVIYLSVQEPSDDYQWIALDGVWIARLCAPESVASVILPDIKEFLLPNLRDLRIGVADKWWSKGIIIPTFERIIRSRSHTRVLHSAIIDLPTTAFPQPFSKVTDSERFSLDRLKGLQRDERTAIKVVCGSRVLVGYENSKNNREYVESKEETRKGWVQRLSAFTSSFGK</sequence>
<dbReference type="Proteomes" id="UP001437256">
    <property type="component" value="Unassembled WGS sequence"/>
</dbReference>
<feature type="domain" description="F-box" evidence="1">
    <location>
        <begin position="24"/>
        <end position="88"/>
    </location>
</feature>
<proteinExistence type="predicted"/>
<organism evidence="2 3">
    <name type="scientific">Marasmius tenuissimus</name>
    <dbReference type="NCBI Taxonomy" id="585030"/>
    <lineage>
        <taxon>Eukaryota</taxon>
        <taxon>Fungi</taxon>
        <taxon>Dikarya</taxon>
        <taxon>Basidiomycota</taxon>
        <taxon>Agaricomycotina</taxon>
        <taxon>Agaricomycetes</taxon>
        <taxon>Agaricomycetidae</taxon>
        <taxon>Agaricales</taxon>
        <taxon>Marasmiineae</taxon>
        <taxon>Marasmiaceae</taxon>
        <taxon>Marasmius</taxon>
    </lineage>
</organism>
<comment type="caution">
    <text evidence="2">The sequence shown here is derived from an EMBL/GenBank/DDBJ whole genome shotgun (WGS) entry which is preliminary data.</text>
</comment>